<keyword evidence="1" id="KW-0812">Transmembrane</keyword>
<keyword evidence="1" id="KW-1133">Transmembrane helix</keyword>
<feature type="transmembrane region" description="Helical" evidence="1">
    <location>
        <begin position="166"/>
        <end position="187"/>
    </location>
</feature>
<organism evidence="2 3">
    <name type="scientific">Rhizopogon vesiculosus</name>
    <dbReference type="NCBI Taxonomy" id="180088"/>
    <lineage>
        <taxon>Eukaryota</taxon>
        <taxon>Fungi</taxon>
        <taxon>Dikarya</taxon>
        <taxon>Basidiomycota</taxon>
        <taxon>Agaricomycotina</taxon>
        <taxon>Agaricomycetes</taxon>
        <taxon>Agaricomycetidae</taxon>
        <taxon>Boletales</taxon>
        <taxon>Suillineae</taxon>
        <taxon>Rhizopogonaceae</taxon>
        <taxon>Rhizopogon</taxon>
    </lineage>
</organism>
<reference evidence="2 3" key="1">
    <citation type="submission" date="2016-03" db="EMBL/GenBank/DDBJ databases">
        <title>Comparative genomics of the ectomycorrhizal sister species Rhizopogon vinicolor and Rhizopogon vesiculosus (Basidiomycota: Boletales) reveals a divergence of the mating type B locus.</title>
        <authorList>
            <person name="Mujic A.B."/>
            <person name="Kuo A."/>
            <person name="Tritt A."/>
            <person name="Lipzen A."/>
            <person name="Chen C."/>
            <person name="Johnson J."/>
            <person name="Sharma A."/>
            <person name="Barry K."/>
            <person name="Grigoriev I.V."/>
            <person name="Spatafora J.W."/>
        </authorList>
    </citation>
    <scope>NUCLEOTIDE SEQUENCE [LARGE SCALE GENOMIC DNA]</scope>
    <source>
        <strain evidence="2 3">AM-OR11-056</strain>
    </source>
</reference>
<feature type="transmembrane region" description="Helical" evidence="1">
    <location>
        <begin position="52"/>
        <end position="72"/>
    </location>
</feature>
<sequence length="196" mass="21838">MVYSLYYYLVTNYANVGMLTEIVWSSQVSVCLSLKCCFSRCIDHRTRAARGIGWSVHYLCAASVIFPYQLIYHDSCHGDDLVSRGRSKALPIIVSVVVVVLSSGVSIGKSSTVLFFFLLKNLTDGSCYLGNVSEKMYSLTPQKMLIGSRYQVRVETDLIRIVWSSYMYLGTIASVDIVIAASLWYLLATSLTGFSK</sequence>
<protein>
    <submittedName>
        <fullName evidence="2">Uncharacterized protein</fullName>
    </submittedName>
</protein>
<dbReference type="Proteomes" id="UP000183567">
    <property type="component" value="Unassembled WGS sequence"/>
</dbReference>
<evidence type="ECO:0000256" key="1">
    <source>
        <dbReference type="SAM" id="Phobius"/>
    </source>
</evidence>
<keyword evidence="1" id="KW-0472">Membrane</keyword>
<proteinExistence type="predicted"/>
<feature type="transmembrane region" description="Helical" evidence="1">
    <location>
        <begin position="92"/>
        <end position="119"/>
    </location>
</feature>
<dbReference type="AlphaFoldDB" id="A0A1J8QH64"/>
<evidence type="ECO:0000313" key="2">
    <source>
        <dbReference type="EMBL" id="OJA19999.1"/>
    </source>
</evidence>
<evidence type="ECO:0000313" key="3">
    <source>
        <dbReference type="Proteomes" id="UP000183567"/>
    </source>
</evidence>
<dbReference type="EMBL" id="LVVM01000765">
    <property type="protein sequence ID" value="OJA19999.1"/>
    <property type="molecule type" value="Genomic_DNA"/>
</dbReference>
<dbReference type="OrthoDB" id="2690748at2759"/>
<gene>
    <name evidence="2" type="ORF">AZE42_05631</name>
</gene>
<name>A0A1J8QH64_9AGAM</name>
<comment type="caution">
    <text evidence="2">The sequence shown here is derived from an EMBL/GenBank/DDBJ whole genome shotgun (WGS) entry which is preliminary data.</text>
</comment>
<accession>A0A1J8QH64</accession>
<keyword evidence="3" id="KW-1185">Reference proteome</keyword>